<sequence length="312" mass="32060">MSVLFLVDVQHAAGRMTLAALAVARELAPAIDVMVCGTDAQDAARALAGHTGVARVRVLDAPHYAHGEEENLSMVIAQFAGAYRHVVFAADPFGRSLAPRVAAMLDVAPVTDVLEILDAETFRRPLCAGALIETVRCQERVKVLTAHPSSHAEAVVRAGSAAPVEKLAPGPDLGVRTLISRSVEAPSGPATLGAAQIVVAGGLGLGSAEAFRALLAPLAARLGAALAATRAAVDAGFAPGAWQIGQSGRVVAPRLYIAVGLSGSRQHLAGMRSAGCVVAINRDPDAPIVKLADYALIGDLHEQVPLFLKALG</sequence>
<feature type="binding site" evidence="3">
    <location>
        <begin position="260"/>
        <end position="267"/>
    </location>
    <ligand>
        <name>FAD</name>
        <dbReference type="ChEBI" id="CHEBI:57692"/>
    </ligand>
</feature>
<dbReference type="OrthoDB" id="9770286at2"/>
<dbReference type="SUPFAM" id="SSF52467">
    <property type="entry name" value="DHS-like NAD/FAD-binding domain"/>
    <property type="match status" value="1"/>
</dbReference>
<organism evidence="6 7">
    <name type="scientific">Candidatus Dactylopiibacterium carminicum</name>
    <dbReference type="NCBI Taxonomy" id="857335"/>
    <lineage>
        <taxon>Bacteria</taxon>
        <taxon>Pseudomonadati</taxon>
        <taxon>Pseudomonadota</taxon>
        <taxon>Betaproteobacteria</taxon>
        <taxon>Rhodocyclales</taxon>
        <taxon>Rhodocyclaceae</taxon>
        <taxon>Candidatus Dactylopiibacterium</taxon>
    </lineage>
</organism>
<proteinExistence type="inferred from homology"/>
<dbReference type="PANTHER" id="PTHR43153:SF1">
    <property type="entry name" value="ELECTRON TRANSFER FLAVOPROTEIN SUBUNIT ALPHA, MITOCHONDRIAL"/>
    <property type="match status" value="1"/>
</dbReference>
<dbReference type="RefSeq" id="WP_095524151.1">
    <property type="nucleotide sequence ID" value="NZ_MDUX01000016.1"/>
</dbReference>
<dbReference type="InterPro" id="IPR029035">
    <property type="entry name" value="DHS-like_NAD/FAD-binding_dom"/>
</dbReference>
<feature type="domain" description="Electron transfer flavoprotein alpha/beta-subunit N-terminal" evidence="4">
    <location>
        <begin position="1"/>
        <end position="177"/>
    </location>
</feature>
<dbReference type="Gene3D" id="3.40.50.620">
    <property type="entry name" value="HUPs"/>
    <property type="match status" value="1"/>
</dbReference>
<keyword evidence="2" id="KW-0813">Transport</keyword>
<evidence type="ECO:0000259" key="4">
    <source>
        <dbReference type="SMART" id="SM00893"/>
    </source>
</evidence>
<evidence type="ECO:0000313" key="8">
    <source>
        <dbReference type="Proteomes" id="UP000623509"/>
    </source>
</evidence>
<dbReference type="Pfam" id="PF00766">
    <property type="entry name" value="ETF_alpha"/>
    <property type="match status" value="1"/>
</dbReference>
<evidence type="ECO:0000256" key="1">
    <source>
        <dbReference type="ARBA" id="ARBA00005817"/>
    </source>
</evidence>
<protein>
    <submittedName>
        <fullName evidence="5 6">Electron transfer flavoprotein subunit alpha</fullName>
    </submittedName>
</protein>
<dbReference type="InterPro" id="IPR014731">
    <property type="entry name" value="ETF_asu_C"/>
</dbReference>
<evidence type="ECO:0000313" key="6">
    <source>
        <dbReference type="EMBL" id="PAS93548.1"/>
    </source>
</evidence>
<comment type="cofactor">
    <cofactor evidence="3">
        <name>FAD</name>
        <dbReference type="ChEBI" id="CHEBI:57692"/>
    </cofactor>
    <text evidence="3">Binds 1 FAD per dimer.</text>
</comment>
<dbReference type="PIRSF" id="PIRSF000089">
    <property type="entry name" value="Electra_flavoP_a"/>
    <property type="match status" value="1"/>
</dbReference>
<dbReference type="EMBL" id="MDUX01000016">
    <property type="protein sequence ID" value="KAF7599674.1"/>
    <property type="molecule type" value="Genomic_DNA"/>
</dbReference>
<dbReference type="CDD" id="cd01715">
    <property type="entry name" value="ETF_alpha"/>
    <property type="match status" value="1"/>
</dbReference>
<feature type="binding site" evidence="3">
    <location>
        <begin position="229"/>
        <end position="230"/>
    </location>
    <ligand>
        <name>FAD</name>
        <dbReference type="ChEBI" id="CHEBI:57692"/>
    </ligand>
</feature>
<evidence type="ECO:0000313" key="7">
    <source>
        <dbReference type="Proteomes" id="UP000216107"/>
    </source>
</evidence>
<dbReference type="SMART" id="SM00893">
    <property type="entry name" value="ETF"/>
    <property type="match status" value="1"/>
</dbReference>
<keyword evidence="8" id="KW-1185">Reference proteome</keyword>
<evidence type="ECO:0000256" key="2">
    <source>
        <dbReference type="ARBA" id="ARBA00022982"/>
    </source>
</evidence>
<gene>
    <name evidence="5" type="ORF">BGI27_06810</name>
    <name evidence="6" type="ORF">CGU29_07015</name>
</gene>
<keyword evidence="3" id="KW-0274">FAD</keyword>
<dbReference type="AlphaFoldDB" id="A0A272ETX8"/>
<accession>A0A272ETX8</accession>
<comment type="similarity">
    <text evidence="1">Belongs to the ETF alpha-subunit/FixB family.</text>
</comment>
<feature type="binding site" evidence="3">
    <location>
        <position position="281"/>
    </location>
    <ligand>
        <name>FAD</name>
        <dbReference type="ChEBI" id="CHEBI:57692"/>
    </ligand>
</feature>
<comment type="caution">
    <text evidence="6">The sequence shown here is derived from an EMBL/GenBank/DDBJ whole genome shotgun (WGS) entry which is preliminary data.</text>
</comment>
<dbReference type="InterPro" id="IPR014729">
    <property type="entry name" value="Rossmann-like_a/b/a_fold"/>
</dbReference>
<dbReference type="GO" id="GO:0050660">
    <property type="term" value="F:flavin adenine dinucleotide binding"/>
    <property type="evidence" value="ECO:0007669"/>
    <property type="project" value="InterPro"/>
</dbReference>
<name>A0A272ETX8_9RHOO</name>
<reference evidence="6 7" key="2">
    <citation type="submission" date="2017-07" db="EMBL/GenBank/DDBJ databases">
        <title>Candidatus Dactylopiibacterium carminicum, a nitrogen-fixing symbiont of the cochineal insect Dactylopius coccus and Dactylopius opuntiae (Hemiptera: Coccoidea: Dactylopiidae).</title>
        <authorList>
            <person name="Vera A."/>
        </authorList>
    </citation>
    <scope>NUCLEOTIDE SEQUENCE [LARGE SCALE GENOMIC DNA]</scope>
    <source>
        <strain evidence="6 7">NFDCM</strain>
    </source>
</reference>
<keyword evidence="2" id="KW-0249">Electron transport</keyword>
<dbReference type="Proteomes" id="UP000216107">
    <property type="component" value="Unassembled WGS sequence"/>
</dbReference>
<dbReference type="InterPro" id="IPR014730">
    <property type="entry name" value="ETF_a/b_N"/>
</dbReference>
<dbReference type="InterPro" id="IPR033947">
    <property type="entry name" value="ETF_alpha_N"/>
</dbReference>
<feature type="binding site" evidence="3">
    <location>
        <begin position="243"/>
        <end position="247"/>
    </location>
    <ligand>
        <name>FAD</name>
        <dbReference type="ChEBI" id="CHEBI:57692"/>
    </ligand>
</feature>
<dbReference type="InterPro" id="IPR001308">
    <property type="entry name" value="ETF_a/FixB"/>
</dbReference>
<dbReference type="SUPFAM" id="SSF52402">
    <property type="entry name" value="Adenine nucleotide alpha hydrolases-like"/>
    <property type="match status" value="1"/>
</dbReference>
<dbReference type="Proteomes" id="UP000623509">
    <property type="component" value="Unassembled WGS sequence"/>
</dbReference>
<keyword evidence="3" id="KW-0285">Flavoprotein</keyword>
<evidence type="ECO:0000313" key="5">
    <source>
        <dbReference type="EMBL" id="KAF7599674.1"/>
    </source>
</evidence>
<evidence type="ECO:0000256" key="3">
    <source>
        <dbReference type="PIRSR" id="PIRSR000089-1"/>
    </source>
</evidence>
<dbReference type="GO" id="GO:0033539">
    <property type="term" value="P:fatty acid beta-oxidation using acyl-CoA dehydrogenase"/>
    <property type="evidence" value="ECO:0007669"/>
    <property type="project" value="TreeGrafter"/>
</dbReference>
<dbReference type="Gene3D" id="3.40.50.1220">
    <property type="entry name" value="TPP-binding domain"/>
    <property type="match status" value="1"/>
</dbReference>
<dbReference type="Pfam" id="PF01012">
    <property type="entry name" value="ETF"/>
    <property type="match status" value="1"/>
</dbReference>
<dbReference type="GO" id="GO:0009055">
    <property type="term" value="F:electron transfer activity"/>
    <property type="evidence" value="ECO:0007669"/>
    <property type="project" value="InterPro"/>
</dbReference>
<dbReference type="PANTHER" id="PTHR43153">
    <property type="entry name" value="ELECTRON TRANSFER FLAVOPROTEIN ALPHA"/>
    <property type="match status" value="1"/>
</dbReference>
<reference evidence="5 8" key="1">
    <citation type="submission" date="2016-08" db="EMBL/GenBank/DDBJ databases">
        <title>Candidatus Dactylopiibacterium carminicum genome sequence.</title>
        <authorList>
            <person name="Ramirez-Puebla S.T."/>
            <person name="Ormeno-Orrillo E."/>
            <person name="Vera-Ponce De Leon A."/>
            <person name="Luis L."/>
            <person name="Sanchez-Flores A."/>
            <person name="Monica R."/>
            <person name="Martinez-Romero E."/>
        </authorList>
    </citation>
    <scope>NUCLEOTIDE SEQUENCE [LARGE SCALE GENOMIC DNA]</scope>
    <source>
        <strain evidence="5">END1</strain>
    </source>
</reference>
<dbReference type="EMBL" id="NMRN01000015">
    <property type="protein sequence ID" value="PAS93548.1"/>
    <property type="molecule type" value="Genomic_DNA"/>
</dbReference>